<evidence type="ECO:0000256" key="2">
    <source>
        <dbReference type="ARBA" id="ARBA00022475"/>
    </source>
</evidence>
<dbReference type="PANTHER" id="PTHR32322:SF18">
    <property type="entry name" value="S-ADENOSYLMETHIONINE_S-ADENOSYLHOMOCYSTEINE TRANSPORTER"/>
    <property type="match status" value="1"/>
</dbReference>
<dbReference type="InterPro" id="IPR000620">
    <property type="entry name" value="EamA_dom"/>
</dbReference>
<evidence type="ECO:0000259" key="7">
    <source>
        <dbReference type="Pfam" id="PF00892"/>
    </source>
</evidence>
<keyword evidence="5 6" id="KW-0472">Membrane</keyword>
<keyword evidence="3 6" id="KW-0812">Transmembrane</keyword>
<name>A0A4Q0YBI2_9BACT</name>
<proteinExistence type="predicted"/>
<keyword evidence="2" id="KW-1003">Cell membrane</keyword>
<feature type="transmembrane region" description="Helical" evidence="6">
    <location>
        <begin position="29"/>
        <end position="45"/>
    </location>
</feature>
<sequence length="293" mass="32450">MIVAMLFWGFAWTSGKATAEHSNAEVAAFWRYAISFLSVIPIIWYMKTPLKADKIGLIYMILAGLLISFFNYLFFAGLSHGQAGYGGTIVTAISPIITYILSIVIMKTEVSNRQIIALLIGIFGTFILLKIPFEGLGFLNINSSYFLACALVWSVVTIFAQKAGKRGVDPMFYTFVVFGITAVTNMIFALPYHPFALASFDSVFWWNIMFIGLLAGTFSTALFFISASHLGAHQAGVFMFIVPVGAIVSSWLFYGEHIMLSTIVGCMLSFVAVILFNTKRRLRRAKIIQGDIL</sequence>
<dbReference type="EMBL" id="PDKJ01000015">
    <property type="protein sequence ID" value="RXJ66439.1"/>
    <property type="molecule type" value="Genomic_DNA"/>
</dbReference>
<dbReference type="AlphaFoldDB" id="A0A4Q0YBI2"/>
<feature type="transmembrane region" description="Helical" evidence="6">
    <location>
        <begin position="172"/>
        <end position="192"/>
    </location>
</feature>
<evidence type="ECO:0000313" key="9">
    <source>
        <dbReference type="Proteomes" id="UP000290172"/>
    </source>
</evidence>
<evidence type="ECO:0000256" key="5">
    <source>
        <dbReference type="ARBA" id="ARBA00023136"/>
    </source>
</evidence>
<evidence type="ECO:0000256" key="6">
    <source>
        <dbReference type="SAM" id="Phobius"/>
    </source>
</evidence>
<dbReference type="SUPFAM" id="SSF103481">
    <property type="entry name" value="Multidrug resistance efflux transporter EmrE"/>
    <property type="match status" value="2"/>
</dbReference>
<dbReference type="GO" id="GO:0005886">
    <property type="term" value="C:plasma membrane"/>
    <property type="evidence" value="ECO:0007669"/>
    <property type="project" value="UniProtKB-SubCell"/>
</dbReference>
<feature type="domain" description="EamA" evidence="7">
    <location>
        <begin position="145"/>
        <end position="277"/>
    </location>
</feature>
<feature type="transmembrane region" description="Helical" evidence="6">
    <location>
        <begin position="237"/>
        <end position="254"/>
    </location>
</feature>
<feature type="domain" description="EamA" evidence="7">
    <location>
        <begin position="1"/>
        <end position="129"/>
    </location>
</feature>
<gene>
    <name evidence="8" type="ORF">CRV08_13100</name>
</gene>
<accession>A0A4Q0YBI2</accession>
<comment type="subcellular location">
    <subcellularLocation>
        <location evidence="1">Cell membrane</location>
        <topology evidence="1">Multi-pass membrane protein</topology>
    </subcellularLocation>
</comment>
<organism evidence="8 9">
    <name type="scientific">Halarcobacter ebronensis</name>
    <dbReference type="NCBI Taxonomy" id="1462615"/>
    <lineage>
        <taxon>Bacteria</taxon>
        <taxon>Pseudomonadati</taxon>
        <taxon>Campylobacterota</taxon>
        <taxon>Epsilonproteobacteria</taxon>
        <taxon>Campylobacterales</taxon>
        <taxon>Arcobacteraceae</taxon>
        <taxon>Halarcobacter</taxon>
    </lineage>
</organism>
<protein>
    <submittedName>
        <fullName evidence="8">EamA family transporter</fullName>
    </submittedName>
</protein>
<dbReference type="Pfam" id="PF00892">
    <property type="entry name" value="EamA"/>
    <property type="match status" value="2"/>
</dbReference>
<evidence type="ECO:0000313" key="8">
    <source>
        <dbReference type="EMBL" id="RXJ66439.1"/>
    </source>
</evidence>
<dbReference type="InterPro" id="IPR050638">
    <property type="entry name" value="AA-Vitamin_Transporters"/>
</dbReference>
<evidence type="ECO:0000256" key="4">
    <source>
        <dbReference type="ARBA" id="ARBA00022989"/>
    </source>
</evidence>
<evidence type="ECO:0000256" key="3">
    <source>
        <dbReference type="ARBA" id="ARBA00022692"/>
    </source>
</evidence>
<comment type="caution">
    <text evidence="8">The sequence shown here is derived from an EMBL/GenBank/DDBJ whole genome shotgun (WGS) entry which is preliminary data.</text>
</comment>
<keyword evidence="4 6" id="KW-1133">Transmembrane helix</keyword>
<reference evidence="8 9" key="1">
    <citation type="submission" date="2017-10" db="EMBL/GenBank/DDBJ databases">
        <title>Genomics of the genus Arcobacter.</title>
        <authorList>
            <person name="Perez-Cataluna A."/>
            <person name="Figueras M.J."/>
        </authorList>
    </citation>
    <scope>NUCLEOTIDE SEQUENCE [LARGE SCALE GENOMIC DNA]</scope>
    <source>
        <strain evidence="8 9">CECT 8993</strain>
    </source>
</reference>
<dbReference type="Proteomes" id="UP000290172">
    <property type="component" value="Unassembled WGS sequence"/>
</dbReference>
<dbReference type="PANTHER" id="PTHR32322">
    <property type="entry name" value="INNER MEMBRANE TRANSPORTER"/>
    <property type="match status" value="1"/>
</dbReference>
<feature type="transmembrane region" description="Helical" evidence="6">
    <location>
        <begin position="260"/>
        <end position="278"/>
    </location>
</feature>
<dbReference type="InterPro" id="IPR037185">
    <property type="entry name" value="EmrE-like"/>
</dbReference>
<feature type="transmembrane region" description="Helical" evidence="6">
    <location>
        <begin position="115"/>
        <end position="133"/>
    </location>
</feature>
<feature type="transmembrane region" description="Helical" evidence="6">
    <location>
        <begin position="204"/>
        <end position="225"/>
    </location>
</feature>
<feature type="transmembrane region" description="Helical" evidence="6">
    <location>
        <begin position="57"/>
        <end position="78"/>
    </location>
</feature>
<feature type="transmembrane region" description="Helical" evidence="6">
    <location>
        <begin position="84"/>
        <end position="106"/>
    </location>
</feature>
<feature type="transmembrane region" description="Helical" evidence="6">
    <location>
        <begin position="139"/>
        <end position="160"/>
    </location>
</feature>
<evidence type="ECO:0000256" key="1">
    <source>
        <dbReference type="ARBA" id="ARBA00004651"/>
    </source>
</evidence>